<evidence type="ECO:0000256" key="5">
    <source>
        <dbReference type="ARBA" id="ARBA00034078"/>
    </source>
</evidence>
<reference evidence="8 9" key="1">
    <citation type="submission" date="2024-06" db="EMBL/GenBank/DDBJ databases">
        <authorList>
            <person name="Kraege A."/>
            <person name="Thomma B."/>
        </authorList>
    </citation>
    <scope>NUCLEOTIDE SEQUENCE [LARGE SCALE GENOMIC DNA]</scope>
</reference>
<evidence type="ECO:0000313" key="8">
    <source>
        <dbReference type="EMBL" id="CAL5225217.1"/>
    </source>
</evidence>
<evidence type="ECO:0000256" key="2">
    <source>
        <dbReference type="ARBA" id="ARBA00022723"/>
    </source>
</evidence>
<evidence type="ECO:0000313" key="9">
    <source>
        <dbReference type="Proteomes" id="UP001497392"/>
    </source>
</evidence>
<evidence type="ECO:0000259" key="7">
    <source>
        <dbReference type="SMART" id="SM00704"/>
    </source>
</evidence>
<keyword evidence="3" id="KW-0408">Iron</keyword>
<dbReference type="Proteomes" id="UP001497392">
    <property type="component" value="Unassembled WGS sequence"/>
</dbReference>
<evidence type="ECO:0000256" key="6">
    <source>
        <dbReference type="SAM" id="MobiDB-lite"/>
    </source>
</evidence>
<dbReference type="EMBL" id="CAXHTA020000012">
    <property type="protein sequence ID" value="CAL5225217.1"/>
    <property type="molecule type" value="Genomic_DNA"/>
</dbReference>
<name>A0ABP1G3R8_9CHLO</name>
<feature type="region of interest" description="Disordered" evidence="6">
    <location>
        <begin position="59"/>
        <end position="101"/>
    </location>
</feature>
<feature type="region of interest" description="Disordered" evidence="6">
    <location>
        <begin position="1"/>
        <end position="21"/>
    </location>
</feature>
<gene>
    <name evidence="8" type="primary">g8003</name>
    <name evidence="8" type="ORF">VP750_LOCUS6876</name>
</gene>
<accession>A0ABP1G3R8</accession>
<comment type="cofactor">
    <cofactor evidence="5">
        <name>[2Fe-2S] cluster</name>
        <dbReference type="ChEBI" id="CHEBI:190135"/>
    </cofactor>
</comment>
<sequence>MSSMLATIPQPCPFTATSRTSVRPRNVLASASLHRAQAQQPLRLQSVDCAKEAKCTCGKTKRPPNCDGSHAKRSKAGFVDKMTPAEQEQLTAQSMLPAQNM</sequence>
<feature type="domain" description="Iron-binding zinc finger CDGSH type" evidence="7">
    <location>
        <begin position="39"/>
        <end position="76"/>
    </location>
</feature>
<keyword evidence="4" id="KW-0411">Iron-sulfur</keyword>
<organism evidence="8 9">
    <name type="scientific">Coccomyxa viridis</name>
    <dbReference type="NCBI Taxonomy" id="1274662"/>
    <lineage>
        <taxon>Eukaryota</taxon>
        <taxon>Viridiplantae</taxon>
        <taxon>Chlorophyta</taxon>
        <taxon>core chlorophytes</taxon>
        <taxon>Trebouxiophyceae</taxon>
        <taxon>Trebouxiophyceae incertae sedis</taxon>
        <taxon>Coccomyxaceae</taxon>
        <taxon>Coccomyxa</taxon>
    </lineage>
</organism>
<dbReference type="Gene3D" id="3.40.5.90">
    <property type="entry name" value="CDGSH iron-sulfur domain, mitoNEET-type"/>
    <property type="match status" value="1"/>
</dbReference>
<keyword evidence="9" id="KW-1185">Reference proteome</keyword>
<dbReference type="InterPro" id="IPR018967">
    <property type="entry name" value="FeS-contain_CDGSH-typ"/>
</dbReference>
<evidence type="ECO:0000256" key="3">
    <source>
        <dbReference type="ARBA" id="ARBA00023004"/>
    </source>
</evidence>
<keyword evidence="1" id="KW-0001">2Fe-2S</keyword>
<dbReference type="InterPro" id="IPR042216">
    <property type="entry name" value="MitoNEET_CISD"/>
</dbReference>
<dbReference type="SMART" id="SM00704">
    <property type="entry name" value="ZnF_CDGSH"/>
    <property type="match status" value="1"/>
</dbReference>
<comment type="caution">
    <text evidence="8">The sequence shown here is derived from an EMBL/GenBank/DDBJ whole genome shotgun (WGS) entry which is preliminary data.</text>
</comment>
<proteinExistence type="predicted"/>
<keyword evidence="2" id="KW-0479">Metal-binding</keyword>
<evidence type="ECO:0000256" key="1">
    <source>
        <dbReference type="ARBA" id="ARBA00022714"/>
    </source>
</evidence>
<feature type="compositionally biased region" description="Polar residues" evidence="6">
    <location>
        <begin position="86"/>
        <end position="101"/>
    </location>
</feature>
<evidence type="ECO:0000256" key="4">
    <source>
        <dbReference type="ARBA" id="ARBA00023014"/>
    </source>
</evidence>
<protein>
    <submittedName>
        <fullName evidence="8">G8003 protein</fullName>
    </submittedName>
</protein>